<organism evidence="6">
    <name type="scientific">Nicotiana tabacum</name>
    <name type="common">Common tobacco</name>
    <dbReference type="NCBI Taxonomy" id="4097"/>
    <lineage>
        <taxon>Eukaryota</taxon>
        <taxon>Viridiplantae</taxon>
        <taxon>Streptophyta</taxon>
        <taxon>Embryophyta</taxon>
        <taxon>Tracheophyta</taxon>
        <taxon>Spermatophyta</taxon>
        <taxon>Magnoliopsida</taxon>
        <taxon>eudicotyledons</taxon>
        <taxon>Gunneridae</taxon>
        <taxon>Pentapetalae</taxon>
        <taxon>asterids</taxon>
        <taxon>lamiids</taxon>
        <taxon>Solanales</taxon>
        <taxon>Solanaceae</taxon>
        <taxon>Nicotianoideae</taxon>
        <taxon>Nicotianeae</taxon>
        <taxon>Nicotiana</taxon>
    </lineage>
</organism>
<dbReference type="RefSeq" id="XP_016489523.1">
    <property type="nucleotide sequence ID" value="XM_016634037.1"/>
</dbReference>
<dbReference type="GO" id="GO:0005634">
    <property type="term" value="C:nucleus"/>
    <property type="evidence" value="ECO:0000318"/>
    <property type="project" value="GO_Central"/>
</dbReference>
<dbReference type="Proteomes" id="UP000790787">
    <property type="component" value="Chromosome 23"/>
</dbReference>
<dbReference type="GO" id="GO:0008139">
    <property type="term" value="F:nuclear localization sequence binding"/>
    <property type="evidence" value="ECO:0000318"/>
    <property type="project" value="GO_Central"/>
</dbReference>
<dbReference type="InterPro" id="IPR016024">
    <property type="entry name" value="ARM-type_fold"/>
</dbReference>
<dbReference type="GeneID" id="107809408"/>
<dbReference type="Gene3D" id="1.25.10.10">
    <property type="entry name" value="Leucine-rich Repeat Variant"/>
    <property type="match status" value="1"/>
</dbReference>
<name>A0A1S4BKU8_TOBAC</name>
<accession>A0A1S4BKU8</accession>
<dbReference type="InterPro" id="IPR011989">
    <property type="entry name" value="ARM-like"/>
</dbReference>
<dbReference type="InterPro" id="IPR000225">
    <property type="entry name" value="Armadillo"/>
</dbReference>
<dbReference type="Pfam" id="PF00514">
    <property type="entry name" value="Arm"/>
    <property type="match status" value="1"/>
</dbReference>
<dbReference type="KEGG" id="nta:107809408"/>
<evidence type="ECO:0000313" key="5">
    <source>
        <dbReference type="Proteomes" id="UP000790787"/>
    </source>
</evidence>
<dbReference type="STRING" id="4097.A0A1S4BKU8"/>
<keyword evidence="5" id="KW-1185">Reference proteome</keyword>
<keyword evidence="3" id="KW-0677">Repeat</keyword>
<dbReference type="PANTHER" id="PTHR23316">
    <property type="entry name" value="IMPORTIN ALPHA"/>
    <property type="match status" value="1"/>
</dbReference>
<reference evidence="6 7" key="2">
    <citation type="submission" date="2025-04" db="UniProtKB">
        <authorList>
            <consortium name="RefSeq"/>
        </authorList>
    </citation>
    <scope>IDENTIFICATION</scope>
</reference>
<proteinExistence type="inferred from homology"/>
<evidence type="ECO:0000313" key="7">
    <source>
        <dbReference type="RefSeq" id="XP_016489525.1"/>
    </source>
</evidence>
<dbReference type="RefSeq" id="XP_016489525.1">
    <property type="nucleotide sequence ID" value="XM_016634039.1"/>
</dbReference>
<protein>
    <submittedName>
        <fullName evidence="6 7">Importin subunit alpha-4 isoform X1</fullName>
    </submittedName>
</protein>
<dbReference type="SMR" id="A0A1S4BKU8"/>
<dbReference type="OrthoDB" id="1678566at2759"/>
<dbReference type="PaxDb" id="4097-A0A1S4BKU8"/>
<dbReference type="GO" id="GO:0061608">
    <property type="term" value="F:nuclear import signal receptor activity"/>
    <property type="evidence" value="ECO:0000318"/>
    <property type="project" value="GO_Central"/>
</dbReference>
<evidence type="ECO:0000256" key="2">
    <source>
        <dbReference type="ARBA" id="ARBA00022448"/>
    </source>
</evidence>
<dbReference type="GO" id="GO:0006607">
    <property type="term" value="P:NLS-bearing protein import into nucleus"/>
    <property type="evidence" value="ECO:0000318"/>
    <property type="project" value="GO_Central"/>
</dbReference>
<comment type="similarity">
    <text evidence="1">Belongs to the importin alpha family.</text>
</comment>
<dbReference type="SUPFAM" id="SSF48371">
    <property type="entry name" value="ARM repeat"/>
    <property type="match status" value="1"/>
</dbReference>
<evidence type="ECO:0000313" key="6">
    <source>
        <dbReference type="RefSeq" id="XP_016489523.1"/>
    </source>
</evidence>
<sequence length="471" mass="51894">MSMLTSGAAEGLPVNFVGFQQTLSSIVEDLESQEEEKKMWAIQKLRKLFNDDVTFLVHALESGIVVPILDEILRGEDSFALKLEAAKAVMDSIPDMMELSDLVIDSKLVELLLKLLHFPAEGCHENVCEEAMEKLGIVALSPVGRDYALECRALDGLLEILNSNKILLLRKATQTILVFSRGKPKAPFEKVKPAIRALRDLVASNVDQEVLRNACWALYYLSGGIDKNLKGSCTSKKITSHPVVSRSDIISAVIEEDVFPVLLKLLEHPSPSVVTPAIHFVSSICLGDDSQKEELMKARGTDGRDVLHYLSGLLDRGKEERMVCQCIAYITLGSCPRAKAVFDAAGLIDRLRHLAETKKMDVAATAIANAIIGISDESYINELVDCCIGPLCDYLDVFGRKIICTISLKGLENILEYGEKHKGPDGTNIYSKRIEEAGGLKNLKGMCCSLTMGLEADKILCKYWPVYDTSW</sequence>
<keyword evidence="4" id="KW-0653">Protein transport</keyword>
<keyword evidence="2" id="KW-0813">Transport</keyword>
<dbReference type="SMART" id="SM00185">
    <property type="entry name" value="ARM"/>
    <property type="match status" value="4"/>
</dbReference>
<gene>
    <name evidence="6 7" type="primary">LOC107809408</name>
</gene>
<evidence type="ECO:0000256" key="4">
    <source>
        <dbReference type="ARBA" id="ARBA00022927"/>
    </source>
</evidence>
<reference key="1">
    <citation type="journal article" date="2014" name="Nat. Commun.">
        <title>The tobacco genome sequence and its comparison with those of tomato and potato.</title>
        <authorList>
            <person name="Sierro N."/>
            <person name="Battey J.N."/>
            <person name="Ouadi S."/>
            <person name="Bakaher N."/>
            <person name="Bovet L."/>
            <person name="Willig A."/>
            <person name="Goepfert S."/>
            <person name="Peitsch M.C."/>
            <person name="Ivanov N.V."/>
        </authorList>
    </citation>
    <scope>NUCLEOTIDE SEQUENCE [LARGE SCALE GENOMIC DNA]</scope>
    <source>
        <strain>cv. TN90</strain>
    </source>
</reference>
<dbReference type="AlphaFoldDB" id="A0A1S4BKU8"/>
<evidence type="ECO:0000256" key="3">
    <source>
        <dbReference type="ARBA" id="ARBA00022737"/>
    </source>
</evidence>
<evidence type="ECO:0000256" key="1">
    <source>
        <dbReference type="ARBA" id="ARBA00010394"/>
    </source>
</evidence>